<accession>A0A226F0L2</accession>
<gene>
    <name evidence="11" type="ORF">Fcan01_02139</name>
</gene>
<dbReference type="Proteomes" id="UP000198287">
    <property type="component" value="Unassembled WGS sequence"/>
</dbReference>
<evidence type="ECO:0000256" key="9">
    <source>
        <dbReference type="SAM" id="Phobius"/>
    </source>
</evidence>
<dbReference type="AlphaFoldDB" id="A0A226F0L2"/>
<dbReference type="OrthoDB" id="6232933at2759"/>
<dbReference type="GO" id="GO:0005886">
    <property type="term" value="C:plasma membrane"/>
    <property type="evidence" value="ECO:0007669"/>
    <property type="project" value="TreeGrafter"/>
</dbReference>
<evidence type="ECO:0000256" key="1">
    <source>
        <dbReference type="ARBA" id="ARBA00004251"/>
    </source>
</evidence>
<dbReference type="PANTHER" id="PTHR11506">
    <property type="entry name" value="LYSOSOME-ASSOCIATED MEMBRANE GLYCOPROTEIN"/>
    <property type="match status" value="1"/>
</dbReference>
<protein>
    <submittedName>
        <fullName evidence="11">Lysosome-associated membrane glycoprotein 2</fullName>
    </submittedName>
</protein>
<dbReference type="STRING" id="158441.A0A226F0L2"/>
<feature type="region of interest" description="Disordered" evidence="8">
    <location>
        <begin position="44"/>
        <end position="71"/>
    </location>
</feature>
<keyword evidence="6" id="KW-0325">Glycoprotein</keyword>
<evidence type="ECO:0000256" key="2">
    <source>
        <dbReference type="ARBA" id="ARBA00022692"/>
    </source>
</evidence>
<feature type="chain" id="PRO_5012240287" evidence="10">
    <location>
        <begin position="24"/>
        <end position="304"/>
    </location>
</feature>
<comment type="caution">
    <text evidence="7">Lacks conserved residue(s) required for the propagation of feature annotation.</text>
</comment>
<dbReference type="GO" id="GO:0072594">
    <property type="term" value="P:establishment of protein localization to organelle"/>
    <property type="evidence" value="ECO:0007669"/>
    <property type="project" value="TreeGrafter"/>
</dbReference>
<evidence type="ECO:0000256" key="5">
    <source>
        <dbReference type="ARBA" id="ARBA00023136"/>
    </source>
</evidence>
<dbReference type="EMBL" id="LNIX01000001">
    <property type="protein sequence ID" value="OXA62731.1"/>
    <property type="molecule type" value="Genomic_DNA"/>
</dbReference>
<keyword evidence="4 9" id="KW-1133">Transmembrane helix</keyword>
<reference evidence="11 12" key="1">
    <citation type="submission" date="2015-12" db="EMBL/GenBank/DDBJ databases">
        <title>The genome of Folsomia candida.</title>
        <authorList>
            <person name="Faddeeva A."/>
            <person name="Derks M.F."/>
            <person name="Anvar Y."/>
            <person name="Smit S."/>
            <person name="Van Straalen N."/>
            <person name="Roelofs D."/>
        </authorList>
    </citation>
    <scope>NUCLEOTIDE SEQUENCE [LARGE SCALE GENOMIC DNA]</scope>
    <source>
        <strain evidence="11 12">VU population</strain>
        <tissue evidence="11">Whole body</tissue>
    </source>
</reference>
<name>A0A226F0L2_FOLCA</name>
<keyword evidence="3 10" id="KW-0732">Signal</keyword>
<dbReference type="InterPro" id="IPR002000">
    <property type="entry name" value="Lysosome-assoc_membr_glycop"/>
</dbReference>
<keyword evidence="2 7" id="KW-0812">Transmembrane</keyword>
<dbReference type="Gene3D" id="2.40.160.110">
    <property type="match status" value="1"/>
</dbReference>
<feature type="compositionally biased region" description="Pro residues" evidence="8">
    <location>
        <begin position="57"/>
        <end position="68"/>
    </location>
</feature>
<proteinExistence type="inferred from homology"/>
<comment type="similarity">
    <text evidence="7">Belongs to the LAMP family.</text>
</comment>
<organism evidence="11 12">
    <name type="scientific">Folsomia candida</name>
    <name type="common">Springtail</name>
    <dbReference type="NCBI Taxonomy" id="158441"/>
    <lineage>
        <taxon>Eukaryota</taxon>
        <taxon>Metazoa</taxon>
        <taxon>Ecdysozoa</taxon>
        <taxon>Arthropoda</taxon>
        <taxon>Hexapoda</taxon>
        <taxon>Collembola</taxon>
        <taxon>Entomobryomorpha</taxon>
        <taxon>Isotomoidea</taxon>
        <taxon>Isotomidae</taxon>
        <taxon>Proisotominae</taxon>
        <taxon>Folsomia</taxon>
    </lineage>
</organism>
<feature type="transmembrane region" description="Helical" evidence="9">
    <location>
        <begin position="256"/>
        <end position="276"/>
    </location>
</feature>
<dbReference type="PROSITE" id="PS51407">
    <property type="entry name" value="LAMP_3"/>
    <property type="match status" value="1"/>
</dbReference>
<evidence type="ECO:0000256" key="3">
    <source>
        <dbReference type="ARBA" id="ARBA00022729"/>
    </source>
</evidence>
<sequence>MAKVNNILLVFTIFALLISQVQPQQNDEMEEAELSPPEIVSDDKLQAKTSASDSTTLPPPTSPTPEQPFPHNILTQEVKYPPPFSNSSCIIFHGAIQLHLNSSFFFGKNTDLKIDVPVNATGNGNCGNVTQTLLLEWKRESINTSQEIEYSLTIEFGFRPNNTKQYDIQVISLLMTTYNTTTTPKTLQANFTSLANGPFYPVDFNHSFLCISRTVMTGTNLTVLTSSLQVEAFRPQTSAQKSFSDAQICSKDNSTVGTVIGIAVGSVLVIILALLFGGYVGFRYGYCNWPCCNRRNSGYQRLDI</sequence>
<evidence type="ECO:0000256" key="6">
    <source>
        <dbReference type="ARBA" id="ARBA00023180"/>
    </source>
</evidence>
<evidence type="ECO:0000256" key="7">
    <source>
        <dbReference type="PROSITE-ProRule" id="PRU00740"/>
    </source>
</evidence>
<dbReference type="GO" id="GO:0031902">
    <property type="term" value="C:late endosome membrane"/>
    <property type="evidence" value="ECO:0007669"/>
    <property type="project" value="TreeGrafter"/>
</dbReference>
<evidence type="ECO:0000256" key="4">
    <source>
        <dbReference type="ARBA" id="ARBA00022989"/>
    </source>
</evidence>
<evidence type="ECO:0000313" key="11">
    <source>
        <dbReference type="EMBL" id="OXA62731.1"/>
    </source>
</evidence>
<dbReference type="PANTHER" id="PTHR11506:SF35">
    <property type="entry name" value="LYSOSOME-ASSOCIATED MEMBRANE GLYCOPROTEIN 5"/>
    <property type="match status" value="1"/>
</dbReference>
<keyword evidence="12" id="KW-1185">Reference proteome</keyword>
<feature type="signal peptide" evidence="10">
    <location>
        <begin position="1"/>
        <end position="23"/>
    </location>
</feature>
<comment type="caution">
    <text evidence="11">The sequence shown here is derived from an EMBL/GenBank/DDBJ whole genome shotgun (WGS) entry which is preliminary data.</text>
</comment>
<evidence type="ECO:0000256" key="8">
    <source>
        <dbReference type="SAM" id="MobiDB-lite"/>
    </source>
</evidence>
<dbReference type="GO" id="GO:0005765">
    <property type="term" value="C:lysosomal membrane"/>
    <property type="evidence" value="ECO:0007669"/>
    <property type="project" value="TreeGrafter"/>
</dbReference>
<comment type="subcellular location">
    <subcellularLocation>
        <location evidence="1">Cell membrane</location>
        <topology evidence="1">Single-pass type I membrane protein</topology>
    </subcellularLocation>
    <subcellularLocation>
        <location evidence="7">Membrane</location>
        <topology evidence="7">Single-pass type I membrane protein</topology>
    </subcellularLocation>
</comment>
<evidence type="ECO:0000313" key="12">
    <source>
        <dbReference type="Proteomes" id="UP000198287"/>
    </source>
</evidence>
<evidence type="ECO:0000256" key="10">
    <source>
        <dbReference type="SAM" id="SignalP"/>
    </source>
</evidence>
<keyword evidence="5 7" id="KW-0472">Membrane</keyword>